<dbReference type="SMART" id="SM00109">
    <property type="entry name" value="C1"/>
    <property type="match status" value="1"/>
</dbReference>
<dbReference type="SMART" id="SM00239">
    <property type="entry name" value="C2"/>
    <property type="match status" value="2"/>
</dbReference>
<proteinExistence type="predicted"/>
<dbReference type="KEGG" id="dpte:113794312"/>
<dbReference type="Gene3D" id="1.10.357.50">
    <property type="match status" value="1"/>
</dbReference>
<evidence type="ECO:0000313" key="11">
    <source>
        <dbReference type="Proteomes" id="UP000515146"/>
    </source>
</evidence>
<dbReference type="InterPro" id="IPR035892">
    <property type="entry name" value="C2_domain_sf"/>
</dbReference>
<evidence type="ECO:0000259" key="10">
    <source>
        <dbReference type="PROSITE" id="PS51259"/>
    </source>
</evidence>
<feature type="region of interest" description="Disordered" evidence="6">
    <location>
        <begin position="659"/>
        <end position="774"/>
    </location>
</feature>
<dbReference type="PROSITE" id="PS00479">
    <property type="entry name" value="ZF_DAG_PE_1"/>
    <property type="match status" value="1"/>
</dbReference>
<feature type="region of interest" description="Disordered" evidence="6">
    <location>
        <begin position="94"/>
        <end position="125"/>
    </location>
</feature>
<feature type="compositionally biased region" description="Acidic residues" evidence="6">
    <location>
        <begin position="65"/>
        <end position="80"/>
    </location>
</feature>
<dbReference type="SUPFAM" id="SSF49562">
    <property type="entry name" value="C2 domain (Calcium/lipid-binding domain, CaLB)"/>
    <property type="match status" value="2"/>
</dbReference>
<dbReference type="GO" id="GO:0098831">
    <property type="term" value="C:presynaptic active zone cytoplasmic component"/>
    <property type="evidence" value="ECO:0007669"/>
    <property type="project" value="TreeGrafter"/>
</dbReference>
<dbReference type="InParanoid" id="A0A6P6Y4N1"/>
<dbReference type="Gene3D" id="1.20.58.1100">
    <property type="match status" value="1"/>
</dbReference>
<dbReference type="PRINTS" id="PR00360">
    <property type="entry name" value="C2DOMAIN"/>
</dbReference>
<feature type="domain" description="MHD2" evidence="10">
    <location>
        <begin position="1677"/>
        <end position="1826"/>
    </location>
</feature>
<feature type="domain" description="Phorbol-ester/DAG-type" evidence="8">
    <location>
        <begin position="877"/>
        <end position="927"/>
    </location>
</feature>
<keyword evidence="3" id="KW-0863">Zinc-finger</keyword>
<dbReference type="GO" id="GO:0061789">
    <property type="term" value="P:dense core granule priming"/>
    <property type="evidence" value="ECO:0007669"/>
    <property type="project" value="TreeGrafter"/>
</dbReference>
<dbReference type="FunFam" id="1.10.357.50:FF:000001">
    <property type="entry name" value="Protein unc-13 homolog B"/>
    <property type="match status" value="1"/>
</dbReference>
<feature type="compositionally biased region" description="Acidic residues" evidence="6">
    <location>
        <begin position="94"/>
        <end position="116"/>
    </location>
</feature>
<dbReference type="PROSITE" id="PS51259">
    <property type="entry name" value="MHD2"/>
    <property type="match status" value="1"/>
</dbReference>
<keyword evidence="1" id="KW-0479">Metal-binding</keyword>
<evidence type="ECO:0000259" key="7">
    <source>
        <dbReference type="PROSITE" id="PS50004"/>
    </source>
</evidence>
<feature type="domain" description="C2" evidence="7">
    <location>
        <begin position="983"/>
        <end position="1111"/>
    </location>
</feature>
<dbReference type="RefSeq" id="XP_027200225.1">
    <property type="nucleotide sequence ID" value="XM_027344424.1"/>
</dbReference>
<keyword evidence="11" id="KW-1185">Reference proteome</keyword>
<protein>
    <submittedName>
        <fullName evidence="12">Protein unc-13 homolog B-like</fullName>
    </submittedName>
</protein>
<reference evidence="12" key="1">
    <citation type="submission" date="2025-08" db="UniProtKB">
        <authorList>
            <consortium name="RefSeq"/>
        </authorList>
    </citation>
    <scope>IDENTIFICATION</scope>
    <source>
        <strain evidence="12">Airmid</strain>
    </source>
</reference>
<keyword evidence="4" id="KW-0862">Zinc</keyword>
<feature type="domain" description="C2" evidence="7">
    <location>
        <begin position="1842"/>
        <end position="1969"/>
    </location>
</feature>
<evidence type="ECO:0000259" key="8">
    <source>
        <dbReference type="PROSITE" id="PS50081"/>
    </source>
</evidence>
<evidence type="ECO:0000313" key="12">
    <source>
        <dbReference type="RefSeq" id="XP_027200225.1"/>
    </source>
</evidence>
<dbReference type="InterPro" id="IPR010439">
    <property type="entry name" value="MUN_dom"/>
</dbReference>
<feature type="domain" description="MHD1" evidence="9">
    <location>
        <begin position="1423"/>
        <end position="1566"/>
    </location>
</feature>
<dbReference type="InterPro" id="IPR037302">
    <property type="entry name" value="Unc-13_C2B"/>
</dbReference>
<dbReference type="CDD" id="cd20859">
    <property type="entry name" value="C1_Munc13-2-like"/>
    <property type="match status" value="1"/>
</dbReference>
<dbReference type="InterPro" id="IPR046349">
    <property type="entry name" value="C1-like_sf"/>
</dbReference>
<dbReference type="GO" id="GO:0016081">
    <property type="term" value="P:synaptic vesicle docking"/>
    <property type="evidence" value="ECO:0007669"/>
    <property type="project" value="TreeGrafter"/>
</dbReference>
<dbReference type="GO" id="GO:0017075">
    <property type="term" value="F:syntaxin-1 binding"/>
    <property type="evidence" value="ECO:0007669"/>
    <property type="project" value="TreeGrafter"/>
</dbReference>
<dbReference type="SMART" id="SM01145">
    <property type="entry name" value="DUF1041"/>
    <property type="match status" value="1"/>
</dbReference>
<dbReference type="Proteomes" id="UP000515146">
    <property type="component" value="Unplaced"/>
</dbReference>
<dbReference type="GO" id="GO:0035249">
    <property type="term" value="P:synaptic transmission, glutamatergic"/>
    <property type="evidence" value="ECO:0007669"/>
    <property type="project" value="TreeGrafter"/>
</dbReference>
<dbReference type="InterPro" id="IPR014772">
    <property type="entry name" value="Munc13_dom-2"/>
</dbReference>
<dbReference type="InterPro" id="IPR002219">
    <property type="entry name" value="PKC_DAG/PE"/>
</dbReference>
<dbReference type="GO" id="GO:0099525">
    <property type="term" value="P:presynaptic dense core vesicle exocytosis"/>
    <property type="evidence" value="ECO:0007669"/>
    <property type="project" value="TreeGrafter"/>
</dbReference>
<dbReference type="FunCoup" id="A0A6P6Y4N1">
    <property type="interactions" value="15"/>
</dbReference>
<dbReference type="PANTHER" id="PTHR10480">
    <property type="entry name" value="PROTEIN UNC-13 HOMOLOG"/>
    <property type="match status" value="1"/>
</dbReference>
<dbReference type="InterPro" id="IPR014770">
    <property type="entry name" value="Munc13_1"/>
</dbReference>
<evidence type="ECO:0000256" key="4">
    <source>
        <dbReference type="ARBA" id="ARBA00022833"/>
    </source>
</evidence>
<dbReference type="PANTHER" id="PTHR10480:SF12">
    <property type="entry name" value="UNC-13, ISOFORM E"/>
    <property type="match status" value="1"/>
</dbReference>
<feature type="region of interest" description="Disordered" evidence="6">
    <location>
        <begin position="487"/>
        <end position="510"/>
    </location>
</feature>
<accession>A0A6P6Y4N1</accession>
<evidence type="ECO:0000256" key="5">
    <source>
        <dbReference type="ARBA" id="ARBA00022837"/>
    </source>
</evidence>
<dbReference type="PROSITE" id="PS51258">
    <property type="entry name" value="MHD1"/>
    <property type="match status" value="1"/>
</dbReference>
<dbReference type="GO" id="GO:0016082">
    <property type="term" value="P:synaptic vesicle priming"/>
    <property type="evidence" value="ECO:0007669"/>
    <property type="project" value="TreeGrafter"/>
</dbReference>
<evidence type="ECO:0000256" key="1">
    <source>
        <dbReference type="ARBA" id="ARBA00022723"/>
    </source>
</evidence>
<dbReference type="PROSITE" id="PS50081">
    <property type="entry name" value="ZF_DAG_PE_2"/>
    <property type="match status" value="1"/>
</dbReference>
<dbReference type="GO" id="GO:0030672">
    <property type="term" value="C:synaptic vesicle membrane"/>
    <property type="evidence" value="ECO:0007669"/>
    <property type="project" value="TreeGrafter"/>
</dbReference>
<dbReference type="Gene3D" id="3.30.60.20">
    <property type="match status" value="1"/>
</dbReference>
<dbReference type="FunFam" id="2.60.40.150:FF:000014">
    <property type="entry name" value="protein unc-13 homolog B"/>
    <property type="match status" value="1"/>
</dbReference>
<dbReference type="GO" id="GO:0005543">
    <property type="term" value="F:phospholipid binding"/>
    <property type="evidence" value="ECO:0007669"/>
    <property type="project" value="InterPro"/>
</dbReference>
<dbReference type="GO" id="GO:0005509">
    <property type="term" value="F:calcium ion binding"/>
    <property type="evidence" value="ECO:0007669"/>
    <property type="project" value="InterPro"/>
</dbReference>
<dbReference type="FunFam" id="2.60.40.150:FF:000002">
    <property type="entry name" value="Protein unc-13 homolog B"/>
    <property type="match status" value="1"/>
</dbReference>
<sequence>MDSNVEFDIKIAWNTLNIISNEYNYMWDKLDKLELVLYQQQNVISQLLSAVIESEENVEEKSSEFEDDNDSGEEYSYEEEIECEEIECEEIEQEEFEREEFEQEKEYEEYEDGDEDHSEKLDININNDDYDNVSLKKLEDFDDIDLVVKEIQNDDIVDDGQFEIEEVDDEEEKDEEAIKSDDQMFEVHVYDEVIIPEEEDDDEQEPDQEPGEEIEQNLIFTSNDYVQFRDDSSPIITENDFENLNQINSYFDLKGQEPNNNNKTTIESVAVIVESRRPSLVTNIFPEKIQQIDRESTNLVTNIFPSNNDNVDEPVRSRKSSLITNIFPDHPVPDESNLSKEEYSDQFGFYSNNNNDNDRCKTLKVIAETDYFSCNKDYELRPSLVKTPSIYAVDSSADKELIEPQQEKHFIEQNIEKIPPKQQQQIIHPPSPNIPKQPQDISTTVARPMSKSDIGGGATIPENNLITSITNSVFQGYHNVMKGSLFKKESTSPQPSPVHKQQQQPNDNIKNSIKNIFGGFKSLQESMTTISGSGGGGGSRDDKVMMVKNHQYSLPETHNIITTATATDVDDSCKTVDVKFEPESKTNSELKAESEDNLIGEPRRMSNSGKMSKLTSRAQTMQEPNTMIDTMMMIVEPNQIDRNKLEKRYSDESMIVTTTMDNDNLDRESMKKLSIPNDQIEEKSELTESKDQLSLPPPQTSLLDVDDHHQSSSKSSSRRVSFEPSIITDDDEAITSPTKTTGAAARKSFSLSLDESESEQLTHDENLGRKNKKSRTKWIVAASGARQGSVDSCKNLWIKDSQNPFFSAIDATPDINPRKKSIPLVSELVLKTMEATKRNSRLNSMIPRTIVNDEELKMHVYKKTLQALIYPISSTTPHNFHLWTATSPTYCYECEGLLWGIARQGLRCSECGVKCHEKCKDLLNADCLQRAAEKSKKHGADDKTDHIISAMRERMTTRERQCPEVFELIRLVFNIDNKHHVGHMMAAKQSVLDGTSKWSAKIAITVICAQGLIAKDKSGTSDPYVTVQVGKTKKRTRTITQDLNPVWNEKFFFECHNSSERMKVRVWDEDNDLKSKLRQKLTRESDDFLGQTLIDVRTLSGEMDVWYNLEKRTDKSAVSGAIRLHINVEIKGEEKVASYHIQYTCLHENTFMHLSEKNNGIIVLPKQKGEDSWKIYYEPPGQEIVDEFAMRYGIEPIYQAMTHFHCLSTKYMFSGCPEVMSTLLANINAFYAHTSGSTAVSASDQFAATNFGKEKFIKLLDQLHNSLRIDLSMYRNNFPSSSPEKLQDLKSTIDLLTSITFFRMKVLELASPPRASSVVKDCAKACIRSTYQFLFDNCYDLFAREFQSGNEQQQEKTVNKKPEDESEKGPSLYNLDFWTRLITLIVSVIEEDMNIYTPILNQFPQELNLGHLSIETMWNLFATDIKYALEEHEQRRYCTSLVYMNFHFKIKWFYNTYCKQVTNFKDVIPEYPIWFEPFVMQWLNENDDSSMEYLKNAFQKDADDEFQQSSAHSLFSNSVVDLFTHLTQSFDVINKLECPDPEVVKRYMKRFAKTIVKVLIGYNDVLRKEFPKYVEQDKKACILMNNIQQLRIQLEKLFESMGGEKLEQDTASILTQLQQTLNSALDDLSGIFSKSLENTIKQSVQEMGVLLFQIKNTNIAQSKQGQKNSAEISQYADQILHPLMDLLDKKLTTYAEYCERTVLKRVLKQLWRIVIIAIEKRIVLPPTEKSNLLPTLPNTKIEDVSRLLKNSKLPTLNVIENMQSAKSLSPKHCSILEESLETIKLYFHANGNGLKKSYLDKSSELQSLKYALSLYTQTTDSLIKTFISTQTSQDLATQEDGPVGEISIQIDMFTHPGTGEHKITVKIIACNELKWPLNTMFKPFVEISMIGPNLSDKKRRYATKSKHNNWSPAYNEIFYFLISNENQVSGFELQFVVKDYCFAREDRLVGIAVIQLKDIIDQGSCSCWLPLAKRIHLDETGWTILRILSQRTNDEVAKEFVKLKSEQRNDVNIV</sequence>
<dbReference type="Pfam" id="PF00168">
    <property type="entry name" value="C2"/>
    <property type="match status" value="2"/>
</dbReference>
<dbReference type="GO" id="GO:0005516">
    <property type="term" value="F:calmodulin binding"/>
    <property type="evidence" value="ECO:0007669"/>
    <property type="project" value="TreeGrafter"/>
</dbReference>
<keyword evidence="5" id="KW-0106">Calcium</keyword>
<dbReference type="InterPro" id="IPR000008">
    <property type="entry name" value="C2_dom"/>
</dbReference>
<dbReference type="GO" id="GO:0043195">
    <property type="term" value="C:terminal bouton"/>
    <property type="evidence" value="ECO:0007669"/>
    <property type="project" value="TreeGrafter"/>
</dbReference>
<dbReference type="GO" id="GO:0019992">
    <property type="term" value="F:diacylglycerol binding"/>
    <property type="evidence" value="ECO:0007669"/>
    <property type="project" value="InterPro"/>
</dbReference>
<evidence type="ECO:0000256" key="2">
    <source>
        <dbReference type="ARBA" id="ARBA00022737"/>
    </source>
</evidence>
<dbReference type="GO" id="GO:0031594">
    <property type="term" value="C:neuromuscular junction"/>
    <property type="evidence" value="ECO:0007669"/>
    <property type="project" value="TreeGrafter"/>
</dbReference>
<feature type="compositionally biased region" description="Polar residues" evidence="6">
    <location>
        <begin position="499"/>
        <end position="510"/>
    </location>
</feature>
<dbReference type="SUPFAM" id="SSF57889">
    <property type="entry name" value="Cysteine-rich domain"/>
    <property type="match status" value="1"/>
</dbReference>
<feature type="region of interest" description="Disordered" evidence="6">
    <location>
        <begin position="55"/>
        <end position="80"/>
    </location>
</feature>
<gene>
    <name evidence="12" type="primary">LOC113794312</name>
</gene>
<dbReference type="GO" id="GO:0008270">
    <property type="term" value="F:zinc ion binding"/>
    <property type="evidence" value="ECO:0007669"/>
    <property type="project" value="UniProtKB-KW"/>
</dbReference>
<keyword evidence="2" id="KW-0677">Repeat</keyword>
<name>A0A6P6Y4N1_DERPT</name>
<dbReference type="InterPro" id="IPR027080">
    <property type="entry name" value="Unc-13"/>
</dbReference>
<evidence type="ECO:0000259" key="9">
    <source>
        <dbReference type="PROSITE" id="PS51258"/>
    </source>
</evidence>
<dbReference type="CDD" id="cd04027">
    <property type="entry name" value="C2B_Munc13"/>
    <property type="match status" value="1"/>
</dbReference>
<feature type="compositionally biased region" description="Basic and acidic residues" evidence="6">
    <location>
        <begin position="680"/>
        <end position="691"/>
    </location>
</feature>
<dbReference type="GO" id="GO:0042734">
    <property type="term" value="C:presynaptic membrane"/>
    <property type="evidence" value="ECO:0007669"/>
    <property type="project" value="TreeGrafter"/>
</dbReference>
<dbReference type="Pfam" id="PF00130">
    <property type="entry name" value="C1_1"/>
    <property type="match status" value="1"/>
</dbReference>
<dbReference type="OrthoDB" id="10053234at2759"/>
<dbReference type="PROSITE" id="PS50004">
    <property type="entry name" value="C2"/>
    <property type="match status" value="2"/>
</dbReference>
<organism evidence="11 12">
    <name type="scientific">Dermatophagoides pteronyssinus</name>
    <name type="common">European house dust mite</name>
    <dbReference type="NCBI Taxonomy" id="6956"/>
    <lineage>
        <taxon>Eukaryota</taxon>
        <taxon>Metazoa</taxon>
        <taxon>Ecdysozoa</taxon>
        <taxon>Arthropoda</taxon>
        <taxon>Chelicerata</taxon>
        <taxon>Arachnida</taxon>
        <taxon>Acari</taxon>
        <taxon>Acariformes</taxon>
        <taxon>Sarcoptiformes</taxon>
        <taxon>Astigmata</taxon>
        <taxon>Psoroptidia</taxon>
        <taxon>Analgoidea</taxon>
        <taxon>Pyroglyphidae</taxon>
        <taxon>Dermatophagoidinae</taxon>
        <taxon>Dermatophagoides</taxon>
    </lineage>
</organism>
<dbReference type="Pfam" id="PF06292">
    <property type="entry name" value="MUN"/>
    <property type="match status" value="1"/>
</dbReference>
<evidence type="ECO:0000256" key="6">
    <source>
        <dbReference type="SAM" id="MobiDB-lite"/>
    </source>
</evidence>
<dbReference type="Gene3D" id="2.60.40.150">
    <property type="entry name" value="C2 domain"/>
    <property type="match status" value="2"/>
</dbReference>
<evidence type="ECO:0000256" key="3">
    <source>
        <dbReference type="ARBA" id="ARBA00022771"/>
    </source>
</evidence>
<dbReference type="FunFam" id="3.30.60.20:FF:000001">
    <property type="entry name" value="Protein unc-13 homolog B"/>
    <property type="match status" value="1"/>
</dbReference>